<organism evidence="1 2">
    <name type="scientific">Trifolium pratense</name>
    <name type="common">Red clover</name>
    <dbReference type="NCBI Taxonomy" id="57577"/>
    <lineage>
        <taxon>Eukaryota</taxon>
        <taxon>Viridiplantae</taxon>
        <taxon>Streptophyta</taxon>
        <taxon>Embryophyta</taxon>
        <taxon>Tracheophyta</taxon>
        <taxon>Spermatophyta</taxon>
        <taxon>Magnoliopsida</taxon>
        <taxon>eudicotyledons</taxon>
        <taxon>Gunneridae</taxon>
        <taxon>Pentapetalae</taxon>
        <taxon>rosids</taxon>
        <taxon>fabids</taxon>
        <taxon>Fabales</taxon>
        <taxon>Fabaceae</taxon>
        <taxon>Papilionoideae</taxon>
        <taxon>50 kb inversion clade</taxon>
        <taxon>NPAAA clade</taxon>
        <taxon>Hologalegina</taxon>
        <taxon>IRL clade</taxon>
        <taxon>Trifolieae</taxon>
        <taxon>Trifolium</taxon>
    </lineage>
</organism>
<evidence type="ECO:0000313" key="1">
    <source>
        <dbReference type="EMBL" id="CAJ2658987.1"/>
    </source>
</evidence>
<dbReference type="Proteomes" id="UP001177021">
    <property type="component" value="Unassembled WGS sequence"/>
</dbReference>
<gene>
    <name evidence="1" type="ORF">MILVUS5_LOCUS25268</name>
</gene>
<evidence type="ECO:0000313" key="2">
    <source>
        <dbReference type="Proteomes" id="UP001177021"/>
    </source>
</evidence>
<name>A0ACB0KP56_TRIPR</name>
<proteinExistence type="predicted"/>
<comment type="caution">
    <text evidence="1">The sequence shown here is derived from an EMBL/GenBank/DDBJ whole genome shotgun (WGS) entry which is preliminary data.</text>
</comment>
<accession>A0ACB0KP56</accession>
<dbReference type="EMBL" id="CASHSV030000311">
    <property type="protein sequence ID" value="CAJ2658987.1"/>
    <property type="molecule type" value="Genomic_DNA"/>
</dbReference>
<reference evidence="1" key="1">
    <citation type="submission" date="2023-10" db="EMBL/GenBank/DDBJ databases">
        <authorList>
            <person name="Rodriguez Cubillos JULIANA M."/>
            <person name="De Vega J."/>
        </authorList>
    </citation>
    <scope>NUCLEOTIDE SEQUENCE</scope>
</reference>
<sequence length="73" mass="7541">MATRTNLLVFTIAIMCFASVMFGAVADVRDVGNCHLMNTCNVPGCKQYCASLRGGSPNGGSCLPGSTVCCCNS</sequence>
<keyword evidence="2" id="KW-1185">Reference proteome</keyword>
<protein>
    <submittedName>
        <fullName evidence="1">Uncharacterized protein</fullName>
    </submittedName>
</protein>